<accession>A0A3G5AFC1</accession>
<organism evidence="1">
    <name type="scientific">Solivirus sp</name>
    <dbReference type="NCBI Taxonomy" id="2487772"/>
    <lineage>
        <taxon>Viruses</taxon>
        <taxon>Pithoviruses</taxon>
    </lineage>
</organism>
<sequence>MTEVGELFDQLYNTDIYLANRALVDFDQEVIDQLEISGKYSKLFTESLQTDLYRKRLSNLVDFETLEKLTDLHRRYNIPWSKIYRITEIASDEDLLNYIFESLHQIAKRDDVDALRILENFINLSYYVNDSSRVLLNLFEKNKSKKIISYILTNYQNIDTDSLFRLVFAISKWNDLESLREFVPIIQNRLNEILQNREDVMRGVTGSIFGASNSAAAILYLLEIGFHFNGIEMTFIAKNPETKYLIPTLLQHGAPAVNMEMKSERNKTS</sequence>
<name>A0A3G5AFC1_9VIRU</name>
<reference evidence="1" key="1">
    <citation type="submission" date="2018-10" db="EMBL/GenBank/DDBJ databases">
        <title>Hidden diversity of soil giant viruses.</title>
        <authorList>
            <person name="Schulz F."/>
            <person name="Alteio L."/>
            <person name="Goudeau D."/>
            <person name="Ryan E.M."/>
            <person name="Malmstrom R.R."/>
            <person name="Blanchard J."/>
            <person name="Woyke T."/>
        </authorList>
    </citation>
    <scope>NUCLEOTIDE SEQUENCE</scope>
    <source>
        <strain evidence="1">SOV1</strain>
    </source>
</reference>
<gene>
    <name evidence="1" type="ORF">Solivirus1_29</name>
</gene>
<proteinExistence type="predicted"/>
<dbReference type="EMBL" id="MK072489">
    <property type="protein sequence ID" value="AYV85872.1"/>
    <property type="molecule type" value="Genomic_DNA"/>
</dbReference>
<evidence type="ECO:0000313" key="1">
    <source>
        <dbReference type="EMBL" id="AYV85872.1"/>
    </source>
</evidence>
<protein>
    <submittedName>
        <fullName evidence="1">Uncharacterized protein</fullName>
    </submittedName>
</protein>